<feature type="signal peptide" evidence="2">
    <location>
        <begin position="1"/>
        <end position="35"/>
    </location>
</feature>
<comment type="caution">
    <text evidence="4">The sequence shown here is derived from an EMBL/GenBank/DDBJ whole genome shotgun (WGS) entry which is preliminary data.</text>
</comment>
<feature type="region of interest" description="Disordered" evidence="1">
    <location>
        <begin position="210"/>
        <end position="243"/>
    </location>
</feature>
<organism evidence="4 5">
    <name type="scientific">Streptomyces beijiangensis</name>
    <dbReference type="NCBI Taxonomy" id="163361"/>
    <lineage>
        <taxon>Bacteria</taxon>
        <taxon>Bacillati</taxon>
        <taxon>Actinomycetota</taxon>
        <taxon>Actinomycetes</taxon>
        <taxon>Kitasatosporales</taxon>
        <taxon>Streptomycetaceae</taxon>
        <taxon>Streptomyces</taxon>
    </lineage>
</organism>
<name>A0A939F6Z0_9ACTN</name>
<feature type="domain" description="DUF6801" evidence="3">
    <location>
        <begin position="52"/>
        <end position="205"/>
    </location>
</feature>
<proteinExistence type="predicted"/>
<gene>
    <name evidence="4" type="ORF">J0695_13100</name>
</gene>
<dbReference type="RefSeq" id="WP_206962172.1">
    <property type="nucleotide sequence ID" value="NZ_BAAAJJ010000004.1"/>
</dbReference>
<dbReference type="InterPro" id="IPR046542">
    <property type="entry name" value="DUF6801"/>
</dbReference>
<reference evidence="4" key="1">
    <citation type="submission" date="2021-03" db="EMBL/GenBank/DDBJ databases">
        <title>Streptomyces poriferae sp. nov., a novel marine sponge-derived Actinobacteria species with anti-MRSA activity.</title>
        <authorList>
            <person name="Sandoval-Powers M."/>
            <person name="Kralova S."/>
            <person name="Nguyen G.-S."/>
            <person name="Fawwal D."/>
            <person name="Degnes K."/>
            <person name="Klinkenberg G."/>
            <person name="Sletta H."/>
            <person name="Wentzel A."/>
            <person name="Liles M.R."/>
        </authorList>
    </citation>
    <scope>NUCLEOTIDE SEQUENCE</scope>
    <source>
        <strain evidence="4">DSM 41794</strain>
    </source>
</reference>
<evidence type="ECO:0000313" key="4">
    <source>
        <dbReference type="EMBL" id="MBO0512738.1"/>
    </source>
</evidence>
<feature type="region of interest" description="Disordered" evidence="1">
    <location>
        <begin position="257"/>
        <end position="276"/>
    </location>
</feature>
<evidence type="ECO:0000256" key="2">
    <source>
        <dbReference type="SAM" id="SignalP"/>
    </source>
</evidence>
<protein>
    <recommendedName>
        <fullName evidence="3">DUF6801 domain-containing protein</fullName>
    </recommendedName>
</protein>
<evidence type="ECO:0000313" key="5">
    <source>
        <dbReference type="Proteomes" id="UP000664167"/>
    </source>
</evidence>
<keyword evidence="2" id="KW-0732">Signal</keyword>
<sequence length="511" mass="51994">MDVRYPAGRNSRSVRVASVAAAAMVAGLLSGGGSAADEGNKEAGTAAPVTIEYDCKLPSGAVRAAVRIAAAYPESGEAGRPMDPGPVTVGMSLPRSGLGAALPPDTTVVQSTATLAVQVAQNGRTAEAQWNGLAAPGAPVPPQGDLELSHQGAVPTVTVNAPGVVALTAGRLTVEVKPLVASEDKDPGAGLTFSCDPAAGESGRFATVTVPGATESSSPTGSPTSDDPGGKQRKGIALGPQDGPVTAAEKLCKAPLPKGKLDASEAPPAPKLPDGRVPTEYDVGAGMQTCSYAVGLANVRKLNGAMIINDPQKKPVQIGIAAMMHTAFREPDENNEGYYMRFDSLGQLDLPDAESTFLAFGFEPVSAKVRFENGPITVSTGNIGADADAGVFSTAYFKQSLRLYDVKVNGVPLDVGKNCGTSRPFKVVLNGGARYPNVFAGGILEGDVTIPSFSGCGTGGENLNSLFTAQISGPGNHVVMNQGNACVQDQPDNTPCPPLIPALPTSLPKAP</sequence>
<keyword evidence="5" id="KW-1185">Reference proteome</keyword>
<feature type="compositionally biased region" description="Low complexity" evidence="1">
    <location>
        <begin position="216"/>
        <end position="227"/>
    </location>
</feature>
<dbReference type="EMBL" id="JAFLRJ010000115">
    <property type="protein sequence ID" value="MBO0512738.1"/>
    <property type="molecule type" value="Genomic_DNA"/>
</dbReference>
<accession>A0A939F6Z0</accession>
<evidence type="ECO:0000259" key="3">
    <source>
        <dbReference type="Pfam" id="PF20611"/>
    </source>
</evidence>
<dbReference type="AlphaFoldDB" id="A0A939F6Z0"/>
<dbReference type="Pfam" id="PF20611">
    <property type="entry name" value="DUF6801"/>
    <property type="match status" value="1"/>
</dbReference>
<dbReference type="Proteomes" id="UP000664167">
    <property type="component" value="Unassembled WGS sequence"/>
</dbReference>
<feature type="chain" id="PRO_5039357642" description="DUF6801 domain-containing protein" evidence="2">
    <location>
        <begin position="36"/>
        <end position="511"/>
    </location>
</feature>
<evidence type="ECO:0000256" key="1">
    <source>
        <dbReference type="SAM" id="MobiDB-lite"/>
    </source>
</evidence>